<keyword evidence="2" id="KW-0732">Signal</keyword>
<comment type="caution">
    <text evidence="3">The sequence shown here is derived from an EMBL/GenBank/DDBJ whole genome shotgun (WGS) entry which is preliminary data.</text>
</comment>
<feature type="signal peptide" evidence="2">
    <location>
        <begin position="1"/>
        <end position="20"/>
    </location>
</feature>
<sequence>MKLLVVSSILILSRTGVVFVSNIRSSGAIGANEEEQPQRQRRQPNRNLQNPFEDNSKNGDRSNNGQGQPKPKTDVTVTMSSSTTEFAANAPVAIDIKLANTDASKPARILDWVNPCNGAAGDGTSPVDMSFFNVKTVGGQSAPYLGALIKRKEPTYKDYKTLKAGEQISCTINLDKYFQFSAPSGDDEYVISYAVTSMQLSDPFQIQGGSTMESLETGALTVKVNARTAPSRSLRDQNIRGLQTVSTTFNKCTVAQQGLLIEARNQAKIESTNAVSTIANISQWGNATSCVRHNTWFGPYDGNRFAELKPGYDAISARLNDASIKFDCGCKQK</sequence>
<proteinExistence type="predicted"/>
<name>A0ABD3MLL1_9STRA</name>
<dbReference type="InterPro" id="IPR024079">
    <property type="entry name" value="MetalloPept_cat_dom_sf"/>
</dbReference>
<organism evidence="3 4">
    <name type="scientific">Discostella pseudostelligera</name>
    <dbReference type="NCBI Taxonomy" id="259834"/>
    <lineage>
        <taxon>Eukaryota</taxon>
        <taxon>Sar</taxon>
        <taxon>Stramenopiles</taxon>
        <taxon>Ochrophyta</taxon>
        <taxon>Bacillariophyta</taxon>
        <taxon>Coscinodiscophyceae</taxon>
        <taxon>Thalassiosirophycidae</taxon>
        <taxon>Stephanodiscales</taxon>
        <taxon>Stephanodiscaceae</taxon>
        <taxon>Discostella</taxon>
    </lineage>
</organism>
<evidence type="ECO:0000256" key="2">
    <source>
        <dbReference type="SAM" id="SignalP"/>
    </source>
</evidence>
<accession>A0ABD3MLL1</accession>
<feature type="region of interest" description="Disordered" evidence="1">
    <location>
        <begin position="30"/>
        <end position="76"/>
    </location>
</feature>
<gene>
    <name evidence="3" type="ORF">ACHAWU_006225</name>
</gene>
<dbReference type="Gene3D" id="2.60.40.2970">
    <property type="match status" value="1"/>
</dbReference>
<protein>
    <submittedName>
        <fullName evidence="3">Uncharacterized protein</fullName>
    </submittedName>
</protein>
<dbReference type="Proteomes" id="UP001530293">
    <property type="component" value="Unassembled WGS sequence"/>
</dbReference>
<keyword evidence="4" id="KW-1185">Reference proteome</keyword>
<evidence type="ECO:0000256" key="1">
    <source>
        <dbReference type="SAM" id="MobiDB-lite"/>
    </source>
</evidence>
<dbReference type="SUPFAM" id="SSF55486">
    <property type="entry name" value="Metalloproteases ('zincins'), catalytic domain"/>
    <property type="match status" value="1"/>
</dbReference>
<evidence type="ECO:0000313" key="3">
    <source>
        <dbReference type="EMBL" id="KAL3764808.1"/>
    </source>
</evidence>
<dbReference type="EMBL" id="JALLBG020000101">
    <property type="protein sequence ID" value="KAL3764808.1"/>
    <property type="molecule type" value="Genomic_DNA"/>
</dbReference>
<feature type="chain" id="PRO_5044865953" evidence="2">
    <location>
        <begin position="21"/>
        <end position="333"/>
    </location>
</feature>
<evidence type="ECO:0000313" key="4">
    <source>
        <dbReference type="Proteomes" id="UP001530293"/>
    </source>
</evidence>
<dbReference type="Gene3D" id="3.40.390.10">
    <property type="entry name" value="Collagenase (Catalytic Domain)"/>
    <property type="match status" value="1"/>
</dbReference>
<reference evidence="3 4" key="1">
    <citation type="submission" date="2024-10" db="EMBL/GenBank/DDBJ databases">
        <title>Updated reference genomes for cyclostephanoid diatoms.</title>
        <authorList>
            <person name="Roberts W.R."/>
            <person name="Alverson A.J."/>
        </authorList>
    </citation>
    <scope>NUCLEOTIDE SEQUENCE [LARGE SCALE GENOMIC DNA]</scope>
    <source>
        <strain evidence="3 4">AJA232-27</strain>
    </source>
</reference>
<dbReference type="AlphaFoldDB" id="A0ABD3MLL1"/>